<feature type="transmembrane region" description="Helical" evidence="6">
    <location>
        <begin position="42"/>
        <end position="65"/>
    </location>
</feature>
<dbReference type="CDD" id="cd06173">
    <property type="entry name" value="MFS_MefA_like"/>
    <property type="match status" value="1"/>
</dbReference>
<dbReference type="InterPro" id="IPR036259">
    <property type="entry name" value="MFS_trans_sf"/>
</dbReference>
<feature type="transmembrane region" description="Helical" evidence="6">
    <location>
        <begin position="211"/>
        <end position="233"/>
    </location>
</feature>
<evidence type="ECO:0000256" key="1">
    <source>
        <dbReference type="ARBA" id="ARBA00004651"/>
    </source>
</evidence>
<dbReference type="EMBL" id="LOBP01000068">
    <property type="protein sequence ID" value="KYN90346.1"/>
    <property type="molecule type" value="Genomic_DNA"/>
</dbReference>
<evidence type="ECO:0000256" key="5">
    <source>
        <dbReference type="ARBA" id="ARBA00023136"/>
    </source>
</evidence>
<evidence type="ECO:0000313" key="9">
    <source>
        <dbReference type="Proteomes" id="UP000075349"/>
    </source>
</evidence>
<evidence type="ECO:0000313" key="7">
    <source>
        <dbReference type="EMBL" id="KYN23704.1"/>
    </source>
</evidence>
<evidence type="ECO:0000256" key="4">
    <source>
        <dbReference type="ARBA" id="ARBA00022989"/>
    </source>
</evidence>
<reference evidence="7" key="1">
    <citation type="submission" date="2015-12" db="EMBL/GenBank/DDBJ databases">
        <authorList>
            <person name="Shamseldin A."/>
            <person name="Moawad H."/>
            <person name="Abd El-Rahim W.M."/>
            <person name="Sadowsky M.J."/>
        </authorList>
    </citation>
    <scope>NUCLEOTIDE SEQUENCE [LARGE SCALE GENOMIC DNA]</scope>
    <source>
        <strain evidence="7">2756-81</strain>
    </source>
</reference>
<feature type="transmembrane region" description="Helical" evidence="6">
    <location>
        <begin position="12"/>
        <end position="36"/>
    </location>
</feature>
<dbReference type="GO" id="GO:0022857">
    <property type="term" value="F:transmembrane transporter activity"/>
    <property type="evidence" value="ECO:0007669"/>
    <property type="project" value="InterPro"/>
</dbReference>
<dbReference type="PANTHER" id="PTHR23513">
    <property type="entry name" value="INTEGRAL MEMBRANE EFFLUX PROTEIN-RELATED"/>
    <property type="match status" value="1"/>
</dbReference>
<dbReference type="Proteomes" id="UP000075609">
    <property type="component" value="Unassembled WGS sequence"/>
</dbReference>
<dbReference type="GO" id="GO:0005886">
    <property type="term" value="C:plasma membrane"/>
    <property type="evidence" value="ECO:0007669"/>
    <property type="project" value="UniProtKB-SubCell"/>
</dbReference>
<reference evidence="9 10" key="2">
    <citation type="submission" date="2015-12" db="EMBL/GenBank/DDBJ databases">
        <authorList>
            <person name="Tarr C.L."/>
            <person name="Gladney L.M."/>
        </authorList>
    </citation>
    <scope>NUCLEOTIDE SEQUENCE [LARGE SCALE GENOMIC DNA]</scope>
    <source>
        <strain evidence="8 10">1048-83</strain>
        <strain evidence="9">2756-81</strain>
    </source>
</reference>
<sequence length="409" mass="44796">MNLRTGTQNRTLPYLSGRFFDGISSGLFMMALPWIMLQTPDMGSFVAMTALACTAISFVLTPFFATLVDRHSRKQILVFNQVLQASTAALVALAYLFDLGSHLLLALAQLIFWVSSNLAWSTNNAFTQENYDAHEYAAISGQQEVVMQGTTLGAGALGVVLLEYWGVVEFALFAAIASALATLSYCFTPYRRQLRLHQPSRFWTQMAESKTIFSASPRFYAIILLSCLSYPVLTFLSKLVPIWFAEQQISGDWFAGYNIAFGLGSLITGLLVSRILALTSPLSIIQYSLGAAALALVGMSFSASPAFILLFTAGFGFFNALNRIARINWMHHTIPIEQRGRVDGGIGMFSTLVQSLSYVLIAMLNHYQSTQSGFAIAALVLAVATLVIWLLRRNAHATLMSSAPERSAI</sequence>
<keyword evidence="3 6" id="KW-0812">Transmembrane</keyword>
<dbReference type="Pfam" id="PF07690">
    <property type="entry name" value="MFS_1"/>
    <property type="match status" value="1"/>
</dbReference>
<feature type="transmembrane region" description="Helical" evidence="6">
    <location>
        <begin position="373"/>
        <end position="391"/>
    </location>
</feature>
<dbReference type="InterPro" id="IPR011701">
    <property type="entry name" value="MFS"/>
</dbReference>
<gene>
    <name evidence="8" type="ORF">ATY35_10515</name>
    <name evidence="7" type="ORF">AUQ44_17410</name>
</gene>
<keyword evidence="4 6" id="KW-1133">Transmembrane helix</keyword>
<keyword evidence="2" id="KW-1003">Cell membrane</keyword>
<comment type="subcellular location">
    <subcellularLocation>
        <location evidence="1">Cell membrane</location>
        <topology evidence="1">Multi-pass membrane protein</topology>
    </subcellularLocation>
</comment>
<evidence type="ECO:0000313" key="8">
    <source>
        <dbReference type="EMBL" id="KYN90346.1"/>
    </source>
</evidence>
<protein>
    <submittedName>
        <fullName evidence="7">MFS transporter</fullName>
    </submittedName>
</protein>
<feature type="transmembrane region" description="Helical" evidence="6">
    <location>
        <begin position="253"/>
        <end position="272"/>
    </location>
</feature>
<proteinExistence type="predicted"/>
<evidence type="ECO:0000256" key="3">
    <source>
        <dbReference type="ARBA" id="ARBA00022692"/>
    </source>
</evidence>
<feature type="transmembrane region" description="Helical" evidence="6">
    <location>
        <begin position="307"/>
        <end position="325"/>
    </location>
</feature>
<dbReference type="RefSeq" id="WP_061899279.1">
    <property type="nucleotide sequence ID" value="NZ_CAXYEW010000001.1"/>
</dbReference>
<evidence type="ECO:0000256" key="6">
    <source>
        <dbReference type="SAM" id="Phobius"/>
    </source>
</evidence>
<feature type="transmembrane region" description="Helical" evidence="6">
    <location>
        <begin position="284"/>
        <end position="301"/>
    </location>
</feature>
<organism evidence="7 9">
    <name type="scientific">Vibrio cidicii</name>
    <dbReference type="NCBI Taxonomy" id="1763883"/>
    <lineage>
        <taxon>Bacteria</taxon>
        <taxon>Pseudomonadati</taxon>
        <taxon>Pseudomonadota</taxon>
        <taxon>Gammaproteobacteria</taxon>
        <taxon>Vibrionales</taxon>
        <taxon>Vibrionaceae</taxon>
        <taxon>Vibrio</taxon>
    </lineage>
</organism>
<dbReference type="PANTHER" id="PTHR23513:SF11">
    <property type="entry name" value="STAPHYLOFERRIN A TRANSPORTER"/>
    <property type="match status" value="1"/>
</dbReference>
<accession>A0A151JD68</accession>
<keyword evidence="5 6" id="KW-0472">Membrane</keyword>
<evidence type="ECO:0000313" key="10">
    <source>
        <dbReference type="Proteomes" id="UP000075609"/>
    </source>
</evidence>
<evidence type="ECO:0000256" key="2">
    <source>
        <dbReference type="ARBA" id="ARBA00022475"/>
    </source>
</evidence>
<comment type="caution">
    <text evidence="7">The sequence shown here is derived from an EMBL/GenBank/DDBJ whole genome shotgun (WGS) entry which is preliminary data.</text>
</comment>
<dbReference type="Gene3D" id="1.20.1250.20">
    <property type="entry name" value="MFS general substrate transporter like domains"/>
    <property type="match status" value="1"/>
</dbReference>
<dbReference type="Proteomes" id="UP000075349">
    <property type="component" value="Unassembled WGS sequence"/>
</dbReference>
<feature type="transmembrane region" description="Helical" evidence="6">
    <location>
        <begin position="346"/>
        <end position="367"/>
    </location>
</feature>
<dbReference type="SUPFAM" id="SSF103473">
    <property type="entry name" value="MFS general substrate transporter"/>
    <property type="match status" value="1"/>
</dbReference>
<keyword evidence="10" id="KW-1185">Reference proteome</keyword>
<dbReference type="EMBL" id="LOMK01000002">
    <property type="protein sequence ID" value="KYN23704.1"/>
    <property type="molecule type" value="Genomic_DNA"/>
</dbReference>
<dbReference type="AlphaFoldDB" id="A0A151JD68"/>
<feature type="transmembrane region" description="Helical" evidence="6">
    <location>
        <begin position="171"/>
        <end position="190"/>
    </location>
</feature>
<name>A0A151JD68_9VIBR</name>